<proteinExistence type="predicted"/>
<keyword evidence="3" id="KW-1185">Reference proteome</keyword>
<sequence>MDNDVIQGKQVTQVIFPWRHIPSFLFSHGRRCTGLSLGERVSGGLWIDFLETTEGRRAALSERWRRGGSSGRSPAPGRQTKPQRTKEGEVATNEDRPQEFRVLDLDLHCLGVLPSLFLHALDLDPHGFFMSSLLLLTAGDELRNQSL</sequence>
<protein>
    <submittedName>
        <fullName evidence="2">Uncharacterized protein</fullName>
    </submittedName>
</protein>
<gene>
    <name evidence="2" type="ORF">AAFF_G00376090</name>
</gene>
<comment type="caution">
    <text evidence="2">The sequence shown here is derived from an EMBL/GenBank/DDBJ whole genome shotgun (WGS) entry which is preliminary data.</text>
</comment>
<evidence type="ECO:0000313" key="3">
    <source>
        <dbReference type="Proteomes" id="UP001221898"/>
    </source>
</evidence>
<feature type="region of interest" description="Disordered" evidence="1">
    <location>
        <begin position="62"/>
        <end position="95"/>
    </location>
</feature>
<evidence type="ECO:0000256" key="1">
    <source>
        <dbReference type="SAM" id="MobiDB-lite"/>
    </source>
</evidence>
<evidence type="ECO:0000313" key="2">
    <source>
        <dbReference type="EMBL" id="KAJ8362381.1"/>
    </source>
</evidence>
<dbReference type="EMBL" id="JAINUG010000678">
    <property type="protein sequence ID" value="KAJ8362381.1"/>
    <property type="molecule type" value="Genomic_DNA"/>
</dbReference>
<dbReference type="Proteomes" id="UP001221898">
    <property type="component" value="Unassembled WGS sequence"/>
</dbReference>
<organism evidence="2 3">
    <name type="scientific">Aldrovandia affinis</name>
    <dbReference type="NCBI Taxonomy" id="143900"/>
    <lineage>
        <taxon>Eukaryota</taxon>
        <taxon>Metazoa</taxon>
        <taxon>Chordata</taxon>
        <taxon>Craniata</taxon>
        <taxon>Vertebrata</taxon>
        <taxon>Euteleostomi</taxon>
        <taxon>Actinopterygii</taxon>
        <taxon>Neopterygii</taxon>
        <taxon>Teleostei</taxon>
        <taxon>Notacanthiformes</taxon>
        <taxon>Halosauridae</taxon>
        <taxon>Aldrovandia</taxon>
    </lineage>
</organism>
<feature type="compositionally biased region" description="Basic and acidic residues" evidence="1">
    <location>
        <begin position="84"/>
        <end position="95"/>
    </location>
</feature>
<name>A0AAD7R6M3_9TELE</name>
<dbReference type="AlphaFoldDB" id="A0AAD7R6M3"/>
<reference evidence="2" key="1">
    <citation type="journal article" date="2023" name="Science">
        <title>Genome structures resolve the early diversification of teleost fishes.</title>
        <authorList>
            <person name="Parey E."/>
            <person name="Louis A."/>
            <person name="Montfort J."/>
            <person name="Bouchez O."/>
            <person name="Roques C."/>
            <person name="Iampietro C."/>
            <person name="Lluch J."/>
            <person name="Castinel A."/>
            <person name="Donnadieu C."/>
            <person name="Desvignes T."/>
            <person name="Floi Bucao C."/>
            <person name="Jouanno E."/>
            <person name="Wen M."/>
            <person name="Mejri S."/>
            <person name="Dirks R."/>
            <person name="Jansen H."/>
            <person name="Henkel C."/>
            <person name="Chen W.J."/>
            <person name="Zahm M."/>
            <person name="Cabau C."/>
            <person name="Klopp C."/>
            <person name="Thompson A.W."/>
            <person name="Robinson-Rechavi M."/>
            <person name="Braasch I."/>
            <person name="Lecointre G."/>
            <person name="Bobe J."/>
            <person name="Postlethwait J.H."/>
            <person name="Berthelot C."/>
            <person name="Roest Crollius H."/>
            <person name="Guiguen Y."/>
        </authorList>
    </citation>
    <scope>NUCLEOTIDE SEQUENCE</scope>
    <source>
        <strain evidence="2">NC1722</strain>
    </source>
</reference>
<accession>A0AAD7R6M3</accession>